<reference evidence="2 3" key="1">
    <citation type="submission" date="2014-07" db="EMBL/GenBank/DDBJ databases">
        <title>Tepidicaulis marinum gen. nov., sp. nov., a novel marine bacterium denitrifying nitrate to nitrous oxide strictly under microaerobic conditions.</title>
        <authorList>
            <person name="Takeuchi M."/>
            <person name="Yamagishi T."/>
            <person name="Kamagata Y."/>
            <person name="Oshima K."/>
            <person name="Hattori M."/>
            <person name="Katayama T."/>
            <person name="Hanada S."/>
            <person name="Tamaki H."/>
            <person name="Marumo K."/>
            <person name="Maeda H."/>
            <person name="Nedachi M."/>
            <person name="Iwasaki W."/>
            <person name="Suwa Y."/>
            <person name="Sakata S."/>
        </authorList>
    </citation>
    <scope>NUCLEOTIDE SEQUENCE [LARGE SCALE GENOMIC DNA]</scope>
    <source>
        <strain evidence="2 3">MA2</strain>
    </source>
</reference>
<dbReference type="InterPro" id="IPR036282">
    <property type="entry name" value="Glutathione-S-Trfase_C_sf"/>
</dbReference>
<organism evidence="2 3">
    <name type="scientific">Tepidicaulis marinus</name>
    <dbReference type="NCBI Taxonomy" id="1333998"/>
    <lineage>
        <taxon>Bacteria</taxon>
        <taxon>Pseudomonadati</taxon>
        <taxon>Pseudomonadota</taxon>
        <taxon>Alphaproteobacteria</taxon>
        <taxon>Hyphomicrobiales</taxon>
        <taxon>Parvibaculaceae</taxon>
        <taxon>Tepidicaulis</taxon>
    </lineage>
</organism>
<dbReference type="AlphaFoldDB" id="A0A081BA32"/>
<dbReference type="Proteomes" id="UP000028702">
    <property type="component" value="Unassembled WGS sequence"/>
</dbReference>
<dbReference type="InterPro" id="IPR036249">
    <property type="entry name" value="Thioredoxin-like_sf"/>
</dbReference>
<accession>A0A081BA32</accession>
<evidence type="ECO:0000313" key="3">
    <source>
        <dbReference type="Proteomes" id="UP000028702"/>
    </source>
</evidence>
<dbReference type="SUPFAM" id="SSF52833">
    <property type="entry name" value="Thioredoxin-like"/>
    <property type="match status" value="1"/>
</dbReference>
<dbReference type="RefSeq" id="WP_045445022.1">
    <property type="nucleotide sequence ID" value="NZ_BBIO01000006.1"/>
</dbReference>
<dbReference type="EMBL" id="BBIO01000006">
    <property type="protein sequence ID" value="GAK44900.1"/>
    <property type="molecule type" value="Genomic_DNA"/>
</dbReference>
<dbReference type="InterPro" id="IPR004045">
    <property type="entry name" value="Glutathione_S-Trfase_N"/>
</dbReference>
<dbReference type="eggNOG" id="COG0625">
    <property type="taxonomic scope" value="Bacteria"/>
</dbReference>
<keyword evidence="3" id="KW-1185">Reference proteome</keyword>
<gene>
    <name evidence="2" type="ORF">M2A_1399</name>
</gene>
<dbReference type="SUPFAM" id="SSF47616">
    <property type="entry name" value="GST C-terminal domain-like"/>
    <property type="match status" value="1"/>
</dbReference>
<feature type="domain" description="GST N-terminal" evidence="1">
    <location>
        <begin position="12"/>
        <end position="80"/>
    </location>
</feature>
<dbReference type="Gene3D" id="1.20.1050.10">
    <property type="match status" value="1"/>
</dbReference>
<protein>
    <submittedName>
        <fullName evidence="2">Conserved protein</fullName>
    </submittedName>
</protein>
<evidence type="ECO:0000313" key="2">
    <source>
        <dbReference type="EMBL" id="GAK44900.1"/>
    </source>
</evidence>
<dbReference type="GO" id="GO:0005737">
    <property type="term" value="C:cytoplasm"/>
    <property type="evidence" value="ECO:0007669"/>
    <property type="project" value="TreeGrafter"/>
</dbReference>
<sequence length="337" mass="38696">MSFEGYRIIGGLGSPYSMKMRAIFRYRRIPHVWIQQTPETREETAGIRPPVIPIIQYPDGTYHNDSTPMIYDLEARHAGRSVVPEDESQAFLAHLLEDMADEWATKMMFHYRWFRERDQRQMSEWLAFDSLMGKGLDGIREFAALFRERQVGRMALVGCTEHNRPLIEATCTEIFSLLDAHVTEEAFLFGGRPSLADFSFMGQFSQLAVDPTPCEKMRAEAPYLFRWLMQMDDLSGFEGGPWRAPEKRLSHAVLELLRMAGSVYFPFLEANAKAAEAGEETFRFEALGMAYEQGTFRYQVKCLSELRRRYAGLSESARKRLEPVLEEAGCLAPLTRA</sequence>
<dbReference type="PANTHER" id="PTHR12289">
    <property type="entry name" value="METAXIN RELATED"/>
    <property type="match status" value="1"/>
</dbReference>
<name>A0A081BA32_9HYPH</name>
<dbReference type="Gene3D" id="3.40.30.10">
    <property type="entry name" value="Glutaredoxin"/>
    <property type="match status" value="1"/>
</dbReference>
<proteinExistence type="predicted"/>
<dbReference type="InterPro" id="IPR050931">
    <property type="entry name" value="Mito_Protein_Transport_Metaxin"/>
</dbReference>
<dbReference type="Pfam" id="PF13417">
    <property type="entry name" value="GST_N_3"/>
    <property type="match status" value="1"/>
</dbReference>
<dbReference type="PANTHER" id="PTHR12289:SF67">
    <property type="match status" value="1"/>
</dbReference>
<comment type="caution">
    <text evidence="2">The sequence shown here is derived from an EMBL/GenBank/DDBJ whole genome shotgun (WGS) entry which is preliminary data.</text>
</comment>
<evidence type="ECO:0000259" key="1">
    <source>
        <dbReference type="Pfam" id="PF13417"/>
    </source>
</evidence>
<dbReference type="STRING" id="1333998.M2A_1399"/>